<sequence length="474" mass="51998">MRDESRREAQRQARQELHQRFLDGARGGLPTPGQPEIIGASLPAPALSEEHTSADELALAAANTTQFDAAEPASWQTPHHGHHVRRDEAQPAGEPAAGISAPVAAAHLYQEEPESQVRARRQRSKRRRNLVMAATVLIFALVVAGAGFTVRGIYKAFNPDDYPGPGGAQVEFVVEDGWGVGIISRKLEELDVVSDDKLFVKAMDASAAGNKVIHPGTYVLQKQLPAAEAVDLMVDNRPDKVFYVGLKQNMRLNAALEEIAKGSGLELKELTELANDPERFGLPGEAKNLEGYLHPGEYRFALDTSAEEVLRQLVDSTTATLAEHGVNDPAQGYRVLKIASILQAEAQPKDYAVVAGALNNRLSEQNDQTHGLLQVDSAVIYGLDRYTLQFSKQEKADKSNPYNTYVHRGLPPTPIGSPADSAIAAAVNPQENDFYYWVTVNIATGETKFARTYQEHQRYQQEFRDWCQANPGQC</sequence>
<accession>A0A5B7WSZ8</accession>
<keyword evidence="4 7" id="KW-0472">Membrane</keyword>
<evidence type="ECO:0000256" key="6">
    <source>
        <dbReference type="ARBA" id="ARBA00023316"/>
    </source>
</evidence>
<dbReference type="AlphaFoldDB" id="A0A5B7WSZ8"/>
<feature type="region of interest" description="Disordered" evidence="8">
    <location>
        <begin position="1"/>
        <end position="52"/>
    </location>
</feature>
<gene>
    <name evidence="7" type="primary">mltG</name>
    <name evidence="9" type="ORF">GcLGCM259_1495</name>
</gene>
<reference evidence="9 10" key="1">
    <citation type="submission" date="2018-12" db="EMBL/GenBank/DDBJ databases">
        <title>Complete Genome Sequence of Glutamicibacter creatinolyticus strain LGCM259,isolated from an abscess of a 12-year-old mare in Italy.</title>
        <authorList>
            <person name="Santos R.G."/>
            <person name="Silva A.L."/>
            <person name="Seyffert N."/>
            <person name="Castro T.L.P."/>
            <person name="Attili A.R."/>
            <person name="Rifici C."/>
            <person name="Mazzullo G."/>
            <person name="Brenig B."/>
            <person name="Venanzi F."/>
            <person name="Azevedo V."/>
        </authorList>
    </citation>
    <scope>NUCLEOTIDE SEQUENCE [LARGE SCALE GENOMIC DNA]</scope>
    <source>
        <strain evidence="9 10">LGCM 259</strain>
    </source>
</reference>
<feature type="transmembrane region" description="Helical" evidence="7">
    <location>
        <begin position="130"/>
        <end position="150"/>
    </location>
</feature>
<comment type="function">
    <text evidence="7">Functions as a peptidoglycan terminase that cleaves nascent peptidoglycan strands endolytically to terminate their elongation.</text>
</comment>
<dbReference type="Pfam" id="PF02618">
    <property type="entry name" value="YceG"/>
    <property type="match status" value="1"/>
</dbReference>
<evidence type="ECO:0000256" key="4">
    <source>
        <dbReference type="ARBA" id="ARBA00023136"/>
    </source>
</evidence>
<keyword evidence="6 7" id="KW-0961">Cell wall biogenesis/degradation</keyword>
<dbReference type="InterPro" id="IPR003770">
    <property type="entry name" value="MLTG-like"/>
</dbReference>
<evidence type="ECO:0000256" key="1">
    <source>
        <dbReference type="ARBA" id="ARBA00022475"/>
    </source>
</evidence>
<comment type="catalytic activity">
    <reaction evidence="7">
        <text>a peptidoglycan chain = a peptidoglycan chain with N-acetyl-1,6-anhydromuramyl-[peptide] at the reducing end + a peptidoglycan chain with N-acetylglucosamine at the non-reducing end.</text>
        <dbReference type="EC" id="4.2.2.29"/>
    </reaction>
</comment>
<keyword evidence="5 7" id="KW-0456">Lyase</keyword>
<dbReference type="EMBL" id="CP034412">
    <property type="protein sequence ID" value="QCY47226.1"/>
    <property type="molecule type" value="Genomic_DNA"/>
</dbReference>
<feature type="region of interest" description="Disordered" evidence="8">
    <location>
        <begin position="73"/>
        <end position="95"/>
    </location>
</feature>
<evidence type="ECO:0000313" key="9">
    <source>
        <dbReference type="EMBL" id="QCY47226.1"/>
    </source>
</evidence>
<evidence type="ECO:0000313" key="10">
    <source>
        <dbReference type="Proteomes" id="UP000307000"/>
    </source>
</evidence>
<evidence type="ECO:0000256" key="2">
    <source>
        <dbReference type="ARBA" id="ARBA00022692"/>
    </source>
</evidence>
<dbReference type="HAMAP" id="MF_02065">
    <property type="entry name" value="MltG"/>
    <property type="match status" value="1"/>
</dbReference>
<dbReference type="GO" id="GO:0008932">
    <property type="term" value="F:lytic endotransglycosylase activity"/>
    <property type="evidence" value="ECO:0007669"/>
    <property type="project" value="UniProtKB-UniRule"/>
</dbReference>
<dbReference type="PANTHER" id="PTHR30518:SF2">
    <property type="entry name" value="ENDOLYTIC MUREIN TRANSGLYCOSYLASE"/>
    <property type="match status" value="1"/>
</dbReference>
<keyword evidence="10" id="KW-1185">Reference proteome</keyword>
<evidence type="ECO:0000256" key="8">
    <source>
        <dbReference type="SAM" id="MobiDB-lite"/>
    </source>
</evidence>
<dbReference type="GO" id="GO:0005886">
    <property type="term" value="C:plasma membrane"/>
    <property type="evidence" value="ECO:0007669"/>
    <property type="project" value="UniProtKB-SubCell"/>
</dbReference>
<dbReference type="PANTHER" id="PTHR30518">
    <property type="entry name" value="ENDOLYTIC MUREIN TRANSGLYCOSYLASE"/>
    <property type="match status" value="1"/>
</dbReference>
<dbReference type="GO" id="GO:0071555">
    <property type="term" value="P:cell wall organization"/>
    <property type="evidence" value="ECO:0007669"/>
    <property type="project" value="UniProtKB-KW"/>
</dbReference>
<evidence type="ECO:0000256" key="5">
    <source>
        <dbReference type="ARBA" id="ARBA00023239"/>
    </source>
</evidence>
<proteinExistence type="inferred from homology"/>
<dbReference type="Gene3D" id="3.30.1490.480">
    <property type="entry name" value="Endolytic murein transglycosylase"/>
    <property type="match status" value="1"/>
</dbReference>
<evidence type="ECO:0000256" key="7">
    <source>
        <dbReference type="HAMAP-Rule" id="MF_02065"/>
    </source>
</evidence>
<protein>
    <recommendedName>
        <fullName evidence="7">Endolytic murein transglycosylase</fullName>
        <ecNumber evidence="7">4.2.2.29</ecNumber>
    </recommendedName>
    <alternativeName>
        <fullName evidence="7">Peptidoglycan lytic transglycosylase</fullName>
    </alternativeName>
    <alternativeName>
        <fullName evidence="7">Peptidoglycan polymerization terminase</fullName>
    </alternativeName>
</protein>
<dbReference type="Proteomes" id="UP000307000">
    <property type="component" value="Chromosome"/>
</dbReference>
<comment type="similarity">
    <text evidence="7">Belongs to the transglycosylase MltG family.</text>
</comment>
<dbReference type="KEGG" id="gcr:GcLGCM259_1495"/>
<keyword evidence="1 7" id="KW-1003">Cell membrane</keyword>
<keyword evidence="2 7" id="KW-0812">Transmembrane</keyword>
<dbReference type="RefSeq" id="WP_138926253.1">
    <property type="nucleotide sequence ID" value="NZ_CP034412.1"/>
</dbReference>
<keyword evidence="3 7" id="KW-1133">Transmembrane helix</keyword>
<dbReference type="GO" id="GO:0009252">
    <property type="term" value="P:peptidoglycan biosynthetic process"/>
    <property type="evidence" value="ECO:0007669"/>
    <property type="project" value="UniProtKB-UniRule"/>
</dbReference>
<name>A0A5B7WSZ8_9MICC</name>
<dbReference type="EC" id="4.2.2.29" evidence="7"/>
<feature type="site" description="Important for catalytic activity" evidence="7">
    <location>
        <position position="345"/>
    </location>
</feature>
<dbReference type="NCBIfam" id="TIGR00247">
    <property type="entry name" value="endolytic transglycosylase MltG"/>
    <property type="match status" value="1"/>
</dbReference>
<evidence type="ECO:0000256" key="3">
    <source>
        <dbReference type="ARBA" id="ARBA00022989"/>
    </source>
</evidence>
<feature type="compositionally biased region" description="Basic and acidic residues" evidence="8">
    <location>
        <begin position="1"/>
        <end position="23"/>
    </location>
</feature>
<organism evidence="9 10">
    <name type="scientific">Glutamicibacter creatinolyticus</name>
    <dbReference type="NCBI Taxonomy" id="162496"/>
    <lineage>
        <taxon>Bacteria</taxon>
        <taxon>Bacillati</taxon>
        <taxon>Actinomycetota</taxon>
        <taxon>Actinomycetes</taxon>
        <taxon>Micrococcales</taxon>
        <taxon>Micrococcaceae</taxon>
        <taxon>Glutamicibacter</taxon>
    </lineage>
</organism>
<comment type="subcellular location">
    <subcellularLocation>
        <location evidence="7">Cell membrane</location>
        <topology evidence="7">Single-pass membrane protein</topology>
    </subcellularLocation>
</comment>